<dbReference type="Proteomes" id="UP001253287">
    <property type="component" value="Unassembled WGS sequence"/>
</dbReference>
<dbReference type="RefSeq" id="WP_224061650.1">
    <property type="nucleotide sequence ID" value="NZ_CP083391.1"/>
</dbReference>
<evidence type="ECO:0000313" key="3">
    <source>
        <dbReference type="Proteomes" id="UP001253287"/>
    </source>
</evidence>
<feature type="region of interest" description="Disordered" evidence="1">
    <location>
        <begin position="203"/>
        <end position="257"/>
    </location>
</feature>
<accession>A0AAW8WNH1</accession>
<name>A0AAW8WNH1_9LACO</name>
<gene>
    <name evidence="2" type="ORF">RON39_07470</name>
</gene>
<dbReference type="AlphaFoldDB" id="A0AAW8WNH1"/>
<feature type="compositionally biased region" description="Basic and acidic residues" evidence="1">
    <location>
        <begin position="203"/>
        <end position="216"/>
    </location>
</feature>
<sequence length="257" mass="29926">MAKEEIKSSFAYGMYGHTALSQTIVKAMQKYHFKLYVKHCLDTQYHIDFRSMIADNAQTISDPKYHVIDQDPFVYERLVFTLEGDILGQHQKLTNLTDYQLIKTIKKWITIKQANECLKRAIKKGRAFFNKPVSLETITIPVCSFGNNIHFYLWVDQTRDELYFKKKVFKKVTSGYFTLFDYRLDLINTADEFFDDFSASDNRPKSLNEEESKNESQTDLTGVEEKKTNQSESQKQLNVKSNHSTSSETVAQQISLF</sequence>
<evidence type="ECO:0000256" key="1">
    <source>
        <dbReference type="SAM" id="MobiDB-lite"/>
    </source>
</evidence>
<reference evidence="2" key="1">
    <citation type="submission" date="2023-08" db="EMBL/GenBank/DDBJ databases">
        <title>Lactobacillus from the Female Urinary Tract.</title>
        <authorList>
            <person name="Stegman N."/>
            <person name="Jackson B."/>
            <person name="Steiling M."/>
            <person name="Sedano C."/>
            <person name="Wolfe A."/>
            <person name="Putonti C."/>
        </authorList>
    </citation>
    <scope>NUCLEOTIDE SEQUENCE</scope>
    <source>
        <strain evidence="2">UMB5661</strain>
    </source>
</reference>
<protein>
    <submittedName>
        <fullName evidence="2">Uncharacterized protein</fullName>
    </submittedName>
</protein>
<organism evidence="2 3">
    <name type="scientific">Lactobacillus crispatus</name>
    <dbReference type="NCBI Taxonomy" id="47770"/>
    <lineage>
        <taxon>Bacteria</taxon>
        <taxon>Bacillati</taxon>
        <taxon>Bacillota</taxon>
        <taxon>Bacilli</taxon>
        <taxon>Lactobacillales</taxon>
        <taxon>Lactobacillaceae</taxon>
        <taxon>Lactobacillus</taxon>
    </lineage>
</organism>
<comment type="caution">
    <text evidence="2">The sequence shown here is derived from an EMBL/GenBank/DDBJ whole genome shotgun (WGS) entry which is preliminary data.</text>
</comment>
<proteinExistence type="predicted"/>
<evidence type="ECO:0000313" key="2">
    <source>
        <dbReference type="EMBL" id="MDT9609963.1"/>
    </source>
</evidence>
<feature type="compositionally biased region" description="Polar residues" evidence="1">
    <location>
        <begin position="230"/>
        <end position="257"/>
    </location>
</feature>
<dbReference type="EMBL" id="JAVTXN010000037">
    <property type="protein sequence ID" value="MDT9609963.1"/>
    <property type="molecule type" value="Genomic_DNA"/>
</dbReference>